<dbReference type="Proteomes" id="UP000008827">
    <property type="component" value="Chromosome 11"/>
</dbReference>
<protein>
    <recommendedName>
        <fullName evidence="2">Histidine-containing phosphotransfer protein</fullName>
    </recommendedName>
</protein>
<reference evidence="4" key="2">
    <citation type="submission" date="2018-02" db="UniProtKB">
        <authorList>
            <consortium name="EnsemblPlants"/>
        </authorList>
    </citation>
    <scope>IDENTIFICATION</scope>
    <source>
        <strain evidence="4">Williams 82</strain>
    </source>
</reference>
<evidence type="ECO:0000256" key="2">
    <source>
        <dbReference type="RuleBase" id="RU369004"/>
    </source>
</evidence>
<evidence type="ECO:0000313" key="4">
    <source>
        <dbReference type="EnsemblPlants" id="KRH30489"/>
    </source>
</evidence>
<dbReference type="GO" id="GO:0043424">
    <property type="term" value="F:protein histidine kinase binding"/>
    <property type="evidence" value="ECO:0000318"/>
    <property type="project" value="GO_Central"/>
</dbReference>
<dbReference type="InterPro" id="IPR045871">
    <property type="entry name" value="AHP1-5/YPD1"/>
</dbReference>
<dbReference type="SMR" id="A0A0R0HS50"/>
<dbReference type="OrthoDB" id="1670022at2759"/>
<evidence type="ECO:0000313" key="5">
    <source>
        <dbReference type="Proteomes" id="UP000008827"/>
    </source>
</evidence>
<reference evidence="3" key="3">
    <citation type="submission" date="2018-07" db="EMBL/GenBank/DDBJ databases">
        <title>WGS assembly of Glycine max.</title>
        <authorList>
            <person name="Schmutz J."/>
            <person name="Cannon S."/>
            <person name="Schlueter J."/>
            <person name="Ma J."/>
            <person name="Mitros T."/>
            <person name="Nelson W."/>
            <person name="Hyten D."/>
            <person name="Song Q."/>
            <person name="Thelen J."/>
            <person name="Cheng J."/>
            <person name="Xu D."/>
            <person name="Hellsten U."/>
            <person name="May G."/>
            <person name="Yu Y."/>
            <person name="Sakurai T."/>
            <person name="Umezawa T."/>
            <person name="Bhattacharyya M."/>
            <person name="Sandhu D."/>
            <person name="Valliyodan B."/>
            <person name="Lindquist E."/>
            <person name="Peto M."/>
            <person name="Grant D."/>
            <person name="Shu S."/>
            <person name="Goodstein D."/>
            <person name="Barry K."/>
            <person name="Futrell-Griggs M."/>
            <person name="Abernathy B."/>
            <person name="Du J."/>
            <person name="Tian Z."/>
            <person name="Zhu L."/>
            <person name="Gill N."/>
            <person name="Joshi T."/>
            <person name="Libault M."/>
            <person name="Sethuraman A."/>
            <person name="Zhang X."/>
            <person name="Shinozaki K."/>
            <person name="Nguyen H."/>
            <person name="Wing R."/>
            <person name="Cregan P."/>
            <person name="Specht J."/>
            <person name="Grimwood J."/>
            <person name="Rokhsar D."/>
            <person name="Stacey G."/>
            <person name="Shoemaker R."/>
            <person name="Jackson S."/>
        </authorList>
    </citation>
    <scope>NUCLEOTIDE SEQUENCE</scope>
    <source>
        <tissue evidence="3">Callus</tissue>
    </source>
</reference>
<dbReference type="Gene3D" id="1.20.120.160">
    <property type="entry name" value="HPT domain"/>
    <property type="match status" value="1"/>
</dbReference>
<dbReference type="PANTHER" id="PTHR28242">
    <property type="entry name" value="PHOSPHORELAY INTERMEDIATE PROTEIN YPD1"/>
    <property type="match status" value="1"/>
</dbReference>
<sequence length="151" mass="17674">MANINNIAALKLQLYNHIRSMHDEGLVNQQFLQLQVLRQPFRCDIILRLVTTYCNSCKDLFSSLSHQLDQERVNYERLNDLALDFYARTSSIGAEGVRRACASLIEACERKDKNGCSLALYWTKNRFSYLRGRFETLVKMERNIIYLENML</sequence>
<dbReference type="PANTHER" id="PTHR28242:SF40">
    <property type="entry name" value="HISTIDINE-CONTAINING PHOSPHOTRANSFER PROTEIN"/>
    <property type="match status" value="1"/>
</dbReference>
<evidence type="ECO:0000256" key="1">
    <source>
        <dbReference type="ARBA" id="ARBA00023012"/>
    </source>
</evidence>
<dbReference type="STRING" id="3847.A0A0R0HS50"/>
<gene>
    <name evidence="4" type="primary">LOC102668782</name>
    <name evidence="3" type="ORF">GLYMA_11G187300</name>
</gene>
<evidence type="ECO:0000313" key="3">
    <source>
        <dbReference type="EMBL" id="KRH30489.1"/>
    </source>
</evidence>
<name>A0A0R0HS50_SOYBN</name>
<dbReference type="KEGG" id="gmx:102668782"/>
<keyword evidence="5" id="KW-1185">Reference proteome</keyword>
<comment type="subcellular location">
    <subcellularLocation>
        <location evidence="2">Cytoplasm</location>
        <location evidence="2">Cytosol</location>
    </subcellularLocation>
    <subcellularLocation>
        <location evidence="2">Nucleus</location>
    </subcellularLocation>
</comment>
<dbReference type="SUPFAM" id="SSF47226">
    <property type="entry name" value="Histidine-containing phosphotransfer domain, HPT domain"/>
    <property type="match status" value="1"/>
</dbReference>
<dbReference type="GO" id="GO:0000160">
    <property type="term" value="P:phosphorelay signal transduction system"/>
    <property type="evidence" value="ECO:0000318"/>
    <property type="project" value="GO_Central"/>
</dbReference>
<dbReference type="GO" id="GO:0005829">
    <property type="term" value="C:cytosol"/>
    <property type="evidence" value="ECO:0007669"/>
    <property type="project" value="UniProtKB-SubCell"/>
</dbReference>
<reference evidence="3 4" key="1">
    <citation type="journal article" date="2010" name="Nature">
        <title>Genome sequence of the palaeopolyploid soybean.</title>
        <authorList>
            <person name="Schmutz J."/>
            <person name="Cannon S.B."/>
            <person name="Schlueter J."/>
            <person name="Ma J."/>
            <person name="Mitros T."/>
            <person name="Nelson W."/>
            <person name="Hyten D.L."/>
            <person name="Song Q."/>
            <person name="Thelen J.J."/>
            <person name="Cheng J."/>
            <person name="Xu D."/>
            <person name="Hellsten U."/>
            <person name="May G.D."/>
            <person name="Yu Y."/>
            <person name="Sakurai T."/>
            <person name="Umezawa T."/>
            <person name="Bhattacharyya M.K."/>
            <person name="Sandhu D."/>
            <person name="Valliyodan B."/>
            <person name="Lindquist E."/>
            <person name="Peto M."/>
            <person name="Grant D."/>
            <person name="Shu S."/>
            <person name="Goodstein D."/>
            <person name="Barry K."/>
            <person name="Futrell-Griggs M."/>
            <person name="Abernathy B."/>
            <person name="Du J."/>
            <person name="Tian Z."/>
            <person name="Zhu L."/>
            <person name="Gill N."/>
            <person name="Joshi T."/>
            <person name="Libault M."/>
            <person name="Sethuraman A."/>
            <person name="Zhang X.-C."/>
            <person name="Shinozaki K."/>
            <person name="Nguyen H.T."/>
            <person name="Wing R.A."/>
            <person name="Cregan P."/>
            <person name="Specht J."/>
            <person name="Grimwood J."/>
            <person name="Rokhsar D."/>
            <person name="Stacey G."/>
            <person name="Shoemaker R.C."/>
            <person name="Jackson S.A."/>
        </authorList>
    </citation>
    <scope>NUCLEOTIDE SEQUENCE</scope>
    <source>
        <strain evidence="4">cv. Williams 82</strain>
        <tissue evidence="3">Callus</tissue>
    </source>
</reference>
<proteinExistence type="predicted"/>
<dbReference type="OMA" id="KMERNII"/>
<dbReference type="Gramene" id="KRH30489">
    <property type="protein sequence ID" value="KRH30489"/>
    <property type="gene ID" value="GLYMA_11G187300"/>
</dbReference>
<dbReference type="InterPro" id="IPR036641">
    <property type="entry name" value="HPT_dom_sf"/>
</dbReference>
<dbReference type="PaxDb" id="3847-GLYMA11G19251.1"/>
<dbReference type="GeneID" id="102668782"/>
<dbReference type="AlphaFoldDB" id="A0A0R0HS50"/>
<dbReference type="GO" id="GO:0005634">
    <property type="term" value="C:nucleus"/>
    <property type="evidence" value="ECO:0000318"/>
    <property type="project" value="GO_Central"/>
</dbReference>
<dbReference type="RefSeq" id="XP_014619620.3">
    <property type="nucleotide sequence ID" value="XM_014764134.3"/>
</dbReference>
<dbReference type="GO" id="GO:0009736">
    <property type="term" value="P:cytokinin-activated signaling pathway"/>
    <property type="evidence" value="ECO:0000318"/>
    <property type="project" value="GO_Central"/>
</dbReference>
<keyword evidence="2" id="KW-0932">Cytokinin signaling pathway</keyword>
<dbReference type="GO" id="GO:0009927">
    <property type="term" value="F:histidine phosphotransfer kinase activity"/>
    <property type="evidence" value="ECO:0000318"/>
    <property type="project" value="GO_Central"/>
</dbReference>
<dbReference type="EMBL" id="CM000844">
    <property type="protein sequence ID" value="KRH30489.1"/>
    <property type="molecule type" value="Genomic_DNA"/>
</dbReference>
<dbReference type="EnsemblPlants" id="KRH30489">
    <property type="protein sequence ID" value="KRH30489"/>
    <property type="gene ID" value="GLYMA_11G187300"/>
</dbReference>
<accession>A0A0R0HS50</accession>
<organism evidence="3">
    <name type="scientific">Glycine max</name>
    <name type="common">Soybean</name>
    <name type="synonym">Glycine hispida</name>
    <dbReference type="NCBI Taxonomy" id="3847"/>
    <lineage>
        <taxon>Eukaryota</taxon>
        <taxon>Viridiplantae</taxon>
        <taxon>Streptophyta</taxon>
        <taxon>Embryophyta</taxon>
        <taxon>Tracheophyta</taxon>
        <taxon>Spermatophyta</taxon>
        <taxon>Magnoliopsida</taxon>
        <taxon>eudicotyledons</taxon>
        <taxon>Gunneridae</taxon>
        <taxon>Pentapetalae</taxon>
        <taxon>rosids</taxon>
        <taxon>fabids</taxon>
        <taxon>Fabales</taxon>
        <taxon>Fabaceae</taxon>
        <taxon>Papilionoideae</taxon>
        <taxon>50 kb inversion clade</taxon>
        <taxon>NPAAA clade</taxon>
        <taxon>indigoferoid/millettioid clade</taxon>
        <taxon>Phaseoleae</taxon>
        <taxon>Glycine</taxon>
        <taxon>Glycine subgen. Soja</taxon>
    </lineage>
</organism>
<comment type="domain">
    <text evidence="2">Histidine-containing phosphotransfer domain (HPt) contains an active histidine that mediates the phosphotransfer.</text>
</comment>
<keyword evidence="1 2" id="KW-0902">Two-component regulatory system</keyword>
<comment type="function">
    <text evidence="2">Functions as a two-component phosphorelay mediators between cytokinin sensor histidine kinases and response regulators (B-type ARRs). Plays an important role in propagating cytokinin signal transduction.</text>
</comment>
<dbReference type="GO" id="GO:0005737">
    <property type="term" value="C:cytoplasm"/>
    <property type="evidence" value="ECO:0000318"/>
    <property type="project" value="GO_Central"/>
</dbReference>